<organism evidence="2 3">
    <name type="scientific">Cytobacillus purgationiresistens</name>
    <dbReference type="NCBI Taxonomy" id="863449"/>
    <lineage>
        <taxon>Bacteria</taxon>
        <taxon>Bacillati</taxon>
        <taxon>Bacillota</taxon>
        <taxon>Bacilli</taxon>
        <taxon>Bacillales</taxon>
        <taxon>Bacillaceae</taxon>
        <taxon>Cytobacillus</taxon>
    </lineage>
</organism>
<proteinExistence type="predicted"/>
<keyword evidence="1" id="KW-0472">Membrane</keyword>
<comment type="caution">
    <text evidence="2">The sequence shown here is derived from an EMBL/GenBank/DDBJ whole genome shotgun (WGS) entry which is preliminary data.</text>
</comment>
<keyword evidence="1" id="KW-1133">Transmembrane helix</keyword>
<feature type="transmembrane region" description="Helical" evidence="1">
    <location>
        <begin position="21"/>
        <end position="39"/>
    </location>
</feature>
<sequence>MLTDLLWLAEAKMQYRRQKSLGLAGFVGIISVIFLVWEWNDWFYPIFDKIGFVSFAERVGLVSDLSVVTVLNVVLVIFYLCLLYAAICFIAVLIGSILLIFITSNAGVNMISTLLVPFLLPLYFIQKNKYHRRTVEGVYKKDKEKRKLFSNYKHLDTQNRNLHLYLEQEKELEGTVINELTITQAEYNSNRVMSSIMNSDNWLLAYNRRDKKIYVLLPNPLPSFGSQAWIKHPNPKGVYNFEEYFTYHFLEGTASSEYYLPTLETEVIINDGKLQLKAVGEITSRSLWGFDYFEVKSSGTLEYFDRLLKERKDLYEVLLQAHVAYYLLPIAYRRTNHYAAAACEEFIQECKLVPNGDKYIEVYSEAVRKEIEVFAYRNQEWAINWLEKAE</sequence>
<name>A0ABU0AQK3_9BACI</name>
<evidence type="ECO:0000313" key="3">
    <source>
        <dbReference type="Proteomes" id="UP001238088"/>
    </source>
</evidence>
<evidence type="ECO:0000313" key="2">
    <source>
        <dbReference type="EMBL" id="MDQ0273488.1"/>
    </source>
</evidence>
<reference evidence="2 3" key="1">
    <citation type="submission" date="2023-07" db="EMBL/GenBank/DDBJ databases">
        <title>Genomic Encyclopedia of Type Strains, Phase IV (KMG-IV): sequencing the most valuable type-strain genomes for metagenomic binning, comparative biology and taxonomic classification.</title>
        <authorList>
            <person name="Goeker M."/>
        </authorList>
    </citation>
    <scope>NUCLEOTIDE SEQUENCE [LARGE SCALE GENOMIC DNA]</scope>
    <source>
        <strain evidence="2 3">DSM 23494</strain>
    </source>
</reference>
<evidence type="ECO:0000256" key="1">
    <source>
        <dbReference type="SAM" id="Phobius"/>
    </source>
</evidence>
<dbReference type="EMBL" id="JAUSUB010000041">
    <property type="protein sequence ID" value="MDQ0273488.1"/>
    <property type="molecule type" value="Genomic_DNA"/>
</dbReference>
<dbReference type="Proteomes" id="UP001238088">
    <property type="component" value="Unassembled WGS sequence"/>
</dbReference>
<dbReference type="RefSeq" id="WP_307479667.1">
    <property type="nucleotide sequence ID" value="NZ_JAUSUB010000041.1"/>
</dbReference>
<protein>
    <submittedName>
        <fullName evidence="2">Uncharacterized protein</fullName>
    </submittedName>
</protein>
<feature type="transmembrane region" description="Helical" evidence="1">
    <location>
        <begin position="83"/>
        <end position="102"/>
    </location>
</feature>
<keyword evidence="3" id="KW-1185">Reference proteome</keyword>
<gene>
    <name evidence="2" type="ORF">J2S17_005420</name>
</gene>
<keyword evidence="1" id="KW-0812">Transmembrane</keyword>
<feature type="transmembrane region" description="Helical" evidence="1">
    <location>
        <begin position="59"/>
        <end position="78"/>
    </location>
</feature>
<accession>A0ABU0AQK3</accession>
<feature type="transmembrane region" description="Helical" evidence="1">
    <location>
        <begin position="108"/>
        <end position="125"/>
    </location>
</feature>